<proteinExistence type="predicted"/>
<evidence type="ECO:0000313" key="2">
    <source>
        <dbReference type="Proteomes" id="UP000291189"/>
    </source>
</evidence>
<protein>
    <submittedName>
        <fullName evidence="1">Uncharacterized protein</fullName>
    </submittedName>
</protein>
<reference evidence="1 2" key="1">
    <citation type="submission" date="2019-01" db="EMBL/GenBank/DDBJ databases">
        <title>Nocardioides guangzhouensis sp. nov., an actinobacterium isolated from soil.</title>
        <authorList>
            <person name="Fu Y."/>
            <person name="Cai Y."/>
            <person name="Lin Z."/>
            <person name="Chen P."/>
        </authorList>
    </citation>
    <scope>NUCLEOTIDE SEQUENCE [LARGE SCALE GENOMIC DNA]</scope>
    <source>
        <strain evidence="1 2">NBRC 105384</strain>
    </source>
</reference>
<gene>
    <name evidence="1" type="ORF">ETU37_20035</name>
</gene>
<name>A0A4Q5IUG8_9ACTN</name>
<dbReference type="RefSeq" id="WP_129989128.1">
    <property type="nucleotide sequence ID" value="NZ_SDPU01000035.1"/>
</dbReference>
<comment type="caution">
    <text evidence="1">The sequence shown here is derived from an EMBL/GenBank/DDBJ whole genome shotgun (WGS) entry which is preliminary data.</text>
</comment>
<keyword evidence="2" id="KW-1185">Reference proteome</keyword>
<sequence>MNPLDTSGILAREMIRDRVELARHARIAALARCCHPSTWRRAAGRLREATRSLHRATTPAASVCCA</sequence>
<dbReference type="Proteomes" id="UP000291189">
    <property type="component" value="Unassembled WGS sequence"/>
</dbReference>
<dbReference type="AlphaFoldDB" id="A0A4Q5IUG8"/>
<evidence type="ECO:0000313" key="1">
    <source>
        <dbReference type="EMBL" id="RYU09363.1"/>
    </source>
</evidence>
<accession>A0A4Q5IUG8</accession>
<organism evidence="1 2">
    <name type="scientific">Nocardioides iriomotensis</name>
    <dbReference type="NCBI Taxonomy" id="715784"/>
    <lineage>
        <taxon>Bacteria</taxon>
        <taxon>Bacillati</taxon>
        <taxon>Actinomycetota</taxon>
        <taxon>Actinomycetes</taxon>
        <taxon>Propionibacteriales</taxon>
        <taxon>Nocardioidaceae</taxon>
        <taxon>Nocardioides</taxon>
    </lineage>
</organism>
<dbReference type="EMBL" id="SDPU01000035">
    <property type="protein sequence ID" value="RYU09363.1"/>
    <property type="molecule type" value="Genomic_DNA"/>
</dbReference>